<evidence type="ECO:0000256" key="1">
    <source>
        <dbReference type="SAM" id="MobiDB-lite"/>
    </source>
</evidence>
<proteinExistence type="predicted"/>
<feature type="region of interest" description="Disordered" evidence="1">
    <location>
        <begin position="81"/>
        <end position="123"/>
    </location>
</feature>
<keyword evidence="3" id="KW-1185">Reference proteome</keyword>
<evidence type="ECO:0000313" key="3">
    <source>
        <dbReference type="Proteomes" id="UP001151760"/>
    </source>
</evidence>
<sequence length="123" mass="13635">MHEKTKTFRSCLKWKLKGRIFKTVGLSSILENHDHNNKPSSLKLVPNVSPPVDTNALSLQELDFLFSPLFEEYFTAGNQSVSKSSALSDNSTQPDTQPTSNVQPITEPTTPTTNVNAEENNTD</sequence>
<name>A0ABQ5E217_9ASTR</name>
<organism evidence="2 3">
    <name type="scientific">Tanacetum coccineum</name>
    <dbReference type="NCBI Taxonomy" id="301880"/>
    <lineage>
        <taxon>Eukaryota</taxon>
        <taxon>Viridiplantae</taxon>
        <taxon>Streptophyta</taxon>
        <taxon>Embryophyta</taxon>
        <taxon>Tracheophyta</taxon>
        <taxon>Spermatophyta</taxon>
        <taxon>Magnoliopsida</taxon>
        <taxon>eudicotyledons</taxon>
        <taxon>Gunneridae</taxon>
        <taxon>Pentapetalae</taxon>
        <taxon>asterids</taxon>
        <taxon>campanulids</taxon>
        <taxon>Asterales</taxon>
        <taxon>Asteraceae</taxon>
        <taxon>Asteroideae</taxon>
        <taxon>Anthemideae</taxon>
        <taxon>Anthemidinae</taxon>
        <taxon>Tanacetum</taxon>
    </lineage>
</organism>
<protein>
    <submittedName>
        <fullName evidence="2">Uncharacterized protein</fullName>
    </submittedName>
</protein>
<dbReference type="EMBL" id="BQNB010015819">
    <property type="protein sequence ID" value="GJT44503.1"/>
    <property type="molecule type" value="Genomic_DNA"/>
</dbReference>
<reference evidence="2" key="2">
    <citation type="submission" date="2022-01" db="EMBL/GenBank/DDBJ databases">
        <authorList>
            <person name="Yamashiro T."/>
            <person name="Shiraishi A."/>
            <person name="Satake H."/>
            <person name="Nakayama K."/>
        </authorList>
    </citation>
    <scope>NUCLEOTIDE SEQUENCE</scope>
</reference>
<gene>
    <name evidence="2" type="ORF">Tco_0953218</name>
</gene>
<dbReference type="Proteomes" id="UP001151760">
    <property type="component" value="Unassembled WGS sequence"/>
</dbReference>
<reference evidence="2" key="1">
    <citation type="journal article" date="2022" name="Int. J. Mol. Sci.">
        <title>Draft Genome of Tanacetum Coccineum: Genomic Comparison of Closely Related Tanacetum-Family Plants.</title>
        <authorList>
            <person name="Yamashiro T."/>
            <person name="Shiraishi A."/>
            <person name="Nakayama K."/>
            <person name="Satake H."/>
        </authorList>
    </citation>
    <scope>NUCLEOTIDE SEQUENCE</scope>
</reference>
<comment type="caution">
    <text evidence="2">The sequence shown here is derived from an EMBL/GenBank/DDBJ whole genome shotgun (WGS) entry which is preliminary data.</text>
</comment>
<accession>A0ABQ5E217</accession>
<evidence type="ECO:0000313" key="2">
    <source>
        <dbReference type="EMBL" id="GJT44503.1"/>
    </source>
</evidence>